<proteinExistence type="predicted"/>
<sequence>MRRCLRRAPRNPLNSHLDGVVQFFATRINPVMPVDQAEAD</sequence>
<gene>
    <name evidence="1" type="ORF">FM104_13330</name>
</gene>
<evidence type="ECO:0000313" key="1">
    <source>
        <dbReference type="EMBL" id="SJN44299.1"/>
    </source>
</evidence>
<evidence type="ECO:0000313" key="2">
    <source>
        <dbReference type="Proteomes" id="UP000196320"/>
    </source>
</evidence>
<accession>A0A1R4KJ88</accession>
<keyword evidence="2" id="KW-1185">Reference proteome</keyword>
<organism evidence="1 2">
    <name type="scientific">Microbacterium esteraromaticum</name>
    <dbReference type="NCBI Taxonomy" id="57043"/>
    <lineage>
        <taxon>Bacteria</taxon>
        <taxon>Bacillati</taxon>
        <taxon>Actinomycetota</taxon>
        <taxon>Actinomycetes</taxon>
        <taxon>Micrococcales</taxon>
        <taxon>Microbacteriaceae</taxon>
        <taxon>Microbacterium</taxon>
    </lineage>
</organism>
<protein>
    <submittedName>
        <fullName evidence="1">Uncharacterized protein</fullName>
    </submittedName>
</protein>
<name>A0A1R4KJ88_9MICO</name>
<dbReference type="Proteomes" id="UP000196320">
    <property type="component" value="Unassembled WGS sequence"/>
</dbReference>
<dbReference type="EMBL" id="FUKO01000033">
    <property type="protein sequence ID" value="SJN44299.1"/>
    <property type="molecule type" value="Genomic_DNA"/>
</dbReference>
<dbReference type="AlphaFoldDB" id="A0A1R4KJ88"/>
<reference evidence="1 2" key="1">
    <citation type="submission" date="2017-02" db="EMBL/GenBank/DDBJ databases">
        <authorList>
            <person name="Peterson S.W."/>
        </authorList>
    </citation>
    <scope>NUCLEOTIDE SEQUENCE [LARGE SCALE GENOMIC DNA]</scope>
    <source>
        <strain evidence="1 2">B Mb 05.01</strain>
    </source>
</reference>